<protein>
    <submittedName>
        <fullName evidence="1">Uncharacterized protein</fullName>
    </submittedName>
</protein>
<reference evidence="1" key="1">
    <citation type="submission" date="2014-09" db="EMBL/GenBank/DDBJ databases">
        <authorList>
            <person name="Magalhaes I.L.F."/>
            <person name="Oliveira U."/>
            <person name="Santos F.R."/>
            <person name="Vidigal T.H.D.A."/>
            <person name="Brescovit A.D."/>
            <person name="Santos A.J."/>
        </authorList>
    </citation>
    <scope>NUCLEOTIDE SEQUENCE</scope>
    <source>
        <tissue evidence="1">Shoot tissue taken approximately 20 cm above the soil surface</tissue>
    </source>
</reference>
<sequence length="68" mass="7606">MPEQINPALCYSLFFICYRLVLVRHGNAKKSPCTSLDWHGNAQKSLCSSLARHGNAKNPLVLVYLGME</sequence>
<dbReference type="EMBL" id="GBRH01179277">
    <property type="protein sequence ID" value="JAE18619.1"/>
    <property type="molecule type" value="Transcribed_RNA"/>
</dbReference>
<accession>A0A0A9G5A6</accession>
<organism evidence="1">
    <name type="scientific">Arundo donax</name>
    <name type="common">Giant reed</name>
    <name type="synonym">Donax arundinaceus</name>
    <dbReference type="NCBI Taxonomy" id="35708"/>
    <lineage>
        <taxon>Eukaryota</taxon>
        <taxon>Viridiplantae</taxon>
        <taxon>Streptophyta</taxon>
        <taxon>Embryophyta</taxon>
        <taxon>Tracheophyta</taxon>
        <taxon>Spermatophyta</taxon>
        <taxon>Magnoliopsida</taxon>
        <taxon>Liliopsida</taxon>
        <taxon>Poales</taxon>
        <taxon>Poaceae</taxon>
        <taxon>PACMAD clade</taxon>
        <taxon>Arundinoideae</taxon>
        <taxon>Arundineae</taxon>
        <taxon>Arundo</taxon>
    </lineage>
</organism>
<name>A0A0A9G5A6_ARUDO</name>
<proteinExistence type="predicted"/>
<reference evidence="1" key="2">
    <citation type="journal article" date="2015" name="Data Brief">
        <title>Shoot transcriptome of the giant reed, Arundo donax.</title>
        <authorList>
            <person name="Barrero R.A."/>
            <person name="Guerrero F.D."/>
            <person name="Moolhuijzen P."/>
            <person name="Goolsby J.A."/>
            <person name="Tidwell J."/>
            <person name="Bellgard S.E."/>
            <person name="Bellgard M.I."/>
        </authorList>
    </citation>
    <scope>NUCLEOTIDE SEQUENCE</scope>
    <source>
        <tissue evidence="1">Shoot tissue taken approximately 20 cm above the soil surface</tissue>
    </source>
</reference>
<dbReference type="AlphaFoldDB" id="A0A0A9G5A6"/>
<evidence type="ECO:0000313" key="1">
    <source>
        <dbReference type="EMBL" id="JAE18619.1"/>
    </source>
</evidence>